<organism evidence="1 2">
    <name type="scientific">Kribbella italica</name>
    <dbReference type="NCBI Taxonomy" id="1540520"/>
    <lineage>
        <taxon>Bacteria</taxon>
        <taxon>Bacillati</taxon>
        <taxon>Actinomycetota</taxon>
        <taxon>Actinomycetes</taxon>
        <taxon>Propionibacteriales</taxon>
        <taxon>Kribbellaceae</taxon>
        <taxon>Kribbella</taxon>
    </lineage>
</organism>
<name>A0A7W9MYH8_9ACTN</name>
<dbReference type="RefSeq" id="WP_184802791.1">
    <property type="nucleotide sequence ID" value="NZ_JACHMY010000001.1"/>
</dbReference>
<sequence>MRRFVVITLAAVAVAALAVGGKVVLGEEDAAIGLEPRTVPLPEGWRWEAYRNVQLQVPVGWGQSQWAGLKTPCGLDQVEQKPIVRRPGGAVLAMLEPCLDPTAPQRHVAPSVAFTGDRPGVVTYADGWIKETRRLGEQLITVTSADGALRARIFAAAAVVIDADGNGCDPVAATARNEILRPAAQGGLTTVGDVQSVSVCRYEGVRGPAPRSGGAPYDLAMEASSRLTGPVAQRLVRDLVAAPAGTGPTVTDQRVCFDDPGGEIIVLRVDGSVHDQDVVYRYAGCKHNGTDDGTTLRRATSATAKAIFVGVHAPDGVRNVLHQLLYGPPGPVL</sequence>
<accession>A0A7W9MYH8</accession>
<keyword evidence="2" id="KW-1185">Reference proteome</keyword>
<gene>
    <name evidence="1" type="ORF">HDA39_007169</name>
</gene>
<protein>
    <submittedName>
        <fullName evidence="1">Uncharacterized protein</fullName>
    </submittedName>
</protein>
<dbReference type="EMBL" id="JACHMY010000001">
    <property type="protein sequence ID" value="MBB5840435.1"/>
    <property type="molecule type" value="Genomic_DNA"/>
</dbReference>
<dbReference type="AlphaFoldDB" id="A0A7W9MYH8"/>
<proteinExistence type="predicted"/>
<evidence type="ECO:0000313" key="1">
    <source>
        <dbReference type="EMBL" id="MBB5840435.1"/>
    </source>
</evidence>
<dbReference type="Proteomes" id="UP000549971">
    <property type="component" value="Unassembled WGS sequence"/>
</dbReference>
<reference evidence="1 2" key="1">
    <citation type="submission" date="2020-08" db="EMBL/GenBank/DDBJ databases">
        <title>Sequencing the genomes of 1000 actinobacteria strains.</title>
        <authorList>
            <person name="Klenk H.-P."/>
        </authorList>
    </citation>
    <scope>NUCLEOTIDE SEQUENCE [LARGE SCALE GENOMIC DNA]</scope>
    <source>
        <strain evidence="1 2">DSM 28967</strain>
    </source>
</reference>
<evidence type="ECO:0000313" key="2">
    <source>
        <dbReference type="Proteomes" id="UP000549971"/>
    </source>
</evidence>
<comment type="caution">
    <text evidence="1">The sequence shown here is derived from an EMBL/GenBank/DDBJ whole genome shotgun (WGS) entry which is preliminary data.</text>
</comment>